<gene>
    <name evidence="2" type="ORF">HYX28_06505</name>
</gene>
<organism evidence="2 3">
    <name type="scientific">Candidatus Korobacter versatilis</name>
    <dbReference type="NCBI Taxonomy" id="658062"/>
    <lineage>
        <taxon>Bacteria</taxon>
        <taxon>Pseudomonadati</taxon>
        <taxon>Acidobacteriota</taxon>
        <taxon>Terriglobia</taxon>
        <taxon>Terriglobales</taxon>
        <taxon>Candidatus Korobacteraceae</taxon>
        <taxon>Candidatus Korobacter</taxon>
    </lineage>
</organism>
<evidence type="ECO:0000256" key="1">
    <source>
        <dbReference type="SAM" id="SignalP"/>
    </source>
</evidence>
<feature type="chain" id="PRO_5038016340" evidence="1">
    <location>
        <begin position="31"/>
        <end position="108"/>
    </location>
</feature>
<name>A0A932AA35_9BACT</name>
<dbReference type="Proteomes" id="UP000779809">
    <property type="component" value="Unassembled WGS sequence"/>
</dbReference>
<evidence type="ECO:0000313" key="3">
    <source>
        <dbReference type="Proteomes" id="UP000779809"/>
    </source>
</evidence>
<protein>
    <submittedName>
        <fullName evidence="2">Uncharacterized protein</fullName>
    </submittedName>
</protein>
<keyword evidence="1" id="KW-0732">Signal</keyword>
<evidence type="ECO:0000313" key="2">
    <source>
        <dbReference type="EMBL" id="MBI2678414.1"/>
    </source>
</evidence>
<reference evidence="2" key="1">
    <citation type="submission" date="2020-07" db="EMBL/GenBank/DDBJ databases">
        <title>Huge and variable diversity of episymbiotic CPR bacteria and DPANN archaea in groundwater ecosystems.</title>
        <authorList>
            <person name="He C.Y."/>
            <person name="Keren R."/>
            <person name="Whittaker M."/>
            <person name="Farag I.F."/>
            <person name="Doudna J."/>
            <person name="Cate J.H.D."/>
            <person name="Banfield J.F."/>
        </authorList>
    </citation>
    <scope>NUCLEOTIDE SEQUENCE</scope>
    <source>
        <strain evidence="2">NC_groundwater_580_Pr5_B-0.1um_64_19</strain>
    </source>
</reference>
<dbReference type="EMBL" id="JACPNR010000009">
    <property type="protein sequence ID" value="MBI2678414.1"/>
    <property type="molecule type" value="Genomic_DNA"/>
</dbReference>
<dbReference type="PROSITE" id="PS51257">
    <property type="entry name" value="PROKAR_LIPOPROTEIN"/>
    <property type="match status" value="1"/>
</dbReference>
<dbReference type="AlphaFoldDB" id="A0A932AA35"/>
<comment type="caution">
    <text evidence="2">The sequence shown here is derived from an EMBL/GenBank/DDBJ whole genome shotgun (WGS) entry which is preliminary data.</text>
</comment>
<feature type="signal peptide" evidence="1">
    <location>
        <begin position="1"/>
        <end position="30"/>
    </location>
</feature>
<proteinExistence type="predicted"/>
<sequence>MKSGTGVSLVHKGIALALVLSLLTACQVQSVSGNVTVTPGGGISVSGTITMKVDPTGSEVAAFDTTQALVQLSSSNATLTSTSGTANIHVTDHATGQLFDLPPENWST</sequence>
<accession>A0A932AA35</accession>